<gene>
    <name evidence="13" type="ORF">FISHEDRAFT_47605</name>
</gene>
<evidence type="ECO:0000256" key="12">
    <source>
        <dbReference type="ARBA" id="ARBA00023136"/>
    </source>
</evidence>
<dbReference type="InterPro" id="IPR001128">
    <property type="entry name" value="Cyt_P450"/>
</dbReference>
<comment type="pathway">
    <text evidence="3">Secondary metabolite biosynthesis; terpenoid biosynthesis.</text>
</comment>
<evidence type="ECO:0000256" key="9">
    <source>
        <dbReference type="ARBA" id="ARBA00023002"/>
    </source>
</evidence>
<keyword evidence="6" id="KW-0812">Transmembrane</keyword>
<evidence type="ECO:0000256" key="1">
    <source>
        <dbReference type="ARBA" id="ARBA00001971"/>
    </source>
</evidence>
<keyword evidence="5" id="KW-0349">Heme</keyword>
<organism evidence="13 14">
    <name type="scientific">Fistulina hepatica ATCC 64428</name>
    <dbReference type="NCBI Taxonomy" id="1128425"/>
    <lineage>
        <taxon>Eukaryota</taxon>
        <taxon>Fungi</taxon>
        <taxon>Dikarya</taxon>
        <taxon>Basidiomycota</taxon>
        <taxon>Agaricomycotina</taxon>
        <taxon>Agaricomycetes</taxon>
        <taxon>Agaricomycetidae</taxon>
        <taxon>Agaricales</taxon>
        <taxon>Fistulinaceae</taxon>
        <taxon>Fistulina</taxon>
    </lineage>
</organism>
<dbReference type="Proteomes" id="UP000054144">
    <property type="component" value="Unassembled WGS sequence"/>
</dbReference>
<sequence>MWIVRARANVHLRVLPFHTNTFISEDTDIHHQFVSAMCKLIKAPTNWISVRDIATPAVRDILHGTESVPFDFFVGQVTLQTICSGLLQSPPAPGIDYRVHLHAAVRGITQLWIASKAAQPTQLYITTSNTLHDDLRALLPDIAHFPNPIDYIIPTYETMCRVVATLIAHTCHDPHRCQTLYNLYDQPTSQQFAHRGIRTGEPRVSARDRVWETLRVHPPTKRIGRVMPDSSFICRMFGLTRDVLHRADIEAAHTANVWGEEPGRWRPERFIPGEGGAESSPHLLAFGYGPGACIAREWAPMAAGVIAVAILYGLEDPSGQYKIVKRPCVGDREGWEGWEVMKVV</sequence>
<evidence type="ECO:0000256" key="7">
    <source>
        <dbReference type="ARBA" id="ARBA00022723"/>
    </source>
</evidence>
<keyword evidence="7" id="KW-0479">Metal-binding</keyword>
<evidence type="ECO:0000256" key="8">
    <source>
        <dbReference type="ARBA" id="ARBA00022989"/>
    </source>
</evidence>
<dbReference type="GO" id="GO:0005506">
    <property type="term" value="F:iron ion binding"/>
    <property type="evidence" value="ECO:0007669"/>
    <property type="project" value="InterPro"/>
</dbReference>
<evidence type="ECO:0000256" key="5">
    <source>
        <dbReference type="ARBA" id="ARBA00022617"/>
    </source>
</evidence>
<dbReference type="PANTHER" id="PTHR24305">
    <property type="entry name" value="CYTOCHROME P450"/>
    <property type="match status" value="1"/>
</dbReference>
<dbReference type="AlphaFoldDB" id="A0A0D7A5Z0"/>
<keyword evidence="10" id="KW-0408">Iron</keyword>
<evidence type="ECO:0008006" key="15">
    <source>
        <dbReference type="Google" id="ProtNLM"/>
    </source>
</evidence>
<keyword evidence="8" id="KW-1133">Transmembrane helix</keyword>
<dbReference type="Gene3D" id="1.10.630.10">
    <property type="entry name" value="Cytochrome P450"/>
    <property type="match status" value="1"/>
</dbReference>
<evidence type="ECO:0000256" key="4">
    <source>
        <dbReference type="ARBA" id="ARBA00010617"/>
    </source>
</evidence>
<dbReference type="GO" id="GO:0020037">
    <property type="term" value="F:heme binding"/>
    <property type="evidence" value="ECO:0007669"/>
    <property type="project" value="InterPro"/>
</dbReference>
<accession>A0A0D7A5Z0</accession>
<evidence type="ECO:0000256" key="2">
    <source>
        <dbReference type="ARBA" id="ARBA00004370"/>
    </source>
</evidence>
<evidence type="ECO:0000256" key="6">
    <source>
        <dbReference type="ARBA" id="ARBA00022692"/>
    </source>
</evidence>
<dbReference type="PANTHER" id="PTHR24305:SF166">
    <property type="entry name" value="CYTOCHROME P450 12A4, MITOCHONDRIAL-RELATED"/>
    <property type="match status" value="1"/>
</dbReference>
<keyword evidence="14" id="KW-1185">Reference proteome</keyword>
<reference evidence="13 14" key="1">
    <citation type="journal article" date="2015" name="Fungal Genet. Biol.">
        <title>Evolution of novel wood decay mechanisms in Agaricales revealed by the genome sequences of Fistulina hepatica and Cylindrobasidium torrendii.</title>
        <authorList>
            <person name="Floudas D."/>
            <person name="Held B.W."/>
            <person name="Riley R."/>
            <person name="Nagy L.G."/>
            <person name="Koehler G."/>
            <person name="Ransdell A.S."/>
            <person name="Younus H."/>
            <person name="Chow J."/>
            <person name="Chiniquy J."/>
            <person name="Lipzen A."/>
            <person name="Tritt A."/>
            <person name="Sun H."/>
            <person name="Haridas S."/>
            <person name="LaButti K."/>
            <person name="Ohm R.A."/>
            <person name="Kues U."/>
            <person name="Blanchette R.A."/>
            <person name="Grigoriev I.V."/>
            <person name="Minto R.E."/>
            <person name="Hibbett D.S."/>
        </authorList>
    </citation>
    <scope>NUCLEOTIDE SEQUENCE [LARGE SCALE GENOMIC DNA]</scope>
    <source>
        <strain evidence="13 14">ATCC 64428</strain>
    </source>
</reference>
<dbReference type="InterPro" id="IPR050121">
    <property type="entry name" value="Cytochrome_P450_monoxygenase"/>
</dbReference>
<dbReference type="OrthoDB" id="10029320at2759"/>
<dbReference type="Pfam" id="PF00067">
    <property type="entry name" value="p450"/>
    <property type="match status" value="1"/>
</dbReference>
<comment type="cofactor">
    <cofactor evidence="1">
        <name>heme</name>
        <dbReference type="ChEBI" id="CHEBI:30413"/>
    </cofactor>
</comment>
<keyword evidence="11" id="KW-0503">Monooxygenase</keyword>
<name>A0A0D7A5Z0_9AGAR</name>
<dbReference type="SUPFAM" id="SSF48264">
    <property type="entry name" value="Cytochrome P450"/>
    <property type="match status" value="1"/>
</dbReference>
<evidence type="ECO:0000256" key="3">
    <source>
        <dbReference type="ARBA" id="ARBA00004721"/>
    </source>
</evidence>
<dbReference type="EMBL" id="KN882038">
    <property type="protein sequence ID" value="KIY46253.1"/>
    <property type="molecule type" value="Genomic_DNA"/>
</dbReference>
<comment type="similarity">
    <text evidence="4">Belongs to the cytochrome P450 family.</text>
</comment>
<dbReference type="InterPro" id="IPR036396">
    <property type="entry name" value="Cyt_P450_sf"/>
</dbReference>
<evidence type="ECO:0000313" key="14">
    <source>
        <dbReference type="Proteomes" id="UP000054144"/>
    </source>
</evidence>
<protein>
    <recommendedName>
        <fullName evidence="15">Cytochrome P450</fullName>
    </recommendedName>
</protein>
<dbReference type="GO" id="GO:0016020">
    <property type="term" value="C:membrane"/>
    <property type="evidence" value="ECO:0007669"/>
    <property type="project" value="UniProtKB-SubCell"/>
</dbReference>
<proteinExistence type="inferred from homology"/>
<keyword evidence="9" id="KW-0560">Oxidoreductase</keyword>
<keyword evidence="12" id="KW-0472">Membrane</keyword>
<evidence type="ECO:0000313" key="13">
    <source>
        <dbReference type="EMBL" id="KIY46253.1"/>
    </source>
</evidence>
<dbReference type="GO" id="GO:0016705">
    <property type="term" value="F:oxidoreductase activity, acting on paired donors, with incorporation or reduction of molecular oxygen"/>
    <property type="evidence" value="ECO:0007669"/>
    <property type="project" value="InterPro"/>
</dbReference>
<dbReference type="GO" id="GO:0004497">
    <property type="term" value="F:monooxygenase activity"/>
    <property type="evidence" value="ECO:0007669"/>
    <property type="project" value="UniProtKB-KW"/>
</dbReference>
<evidence type="ECO:0000256" key="10">
    <source>
        <dbReference type="ARBA" id="ARBA00023004"/>
    </source>
</evidence>
<evidence type="ECO:0000256" key="11">
    <source>
        <dbReference type="ARBA" id="ARBA00023033"/>
    </source>
</evidence>
<comment type="subcellular location">
    <subcellularLocation>
        <location evidence="2">Membrane</location>
    </subcellularLocation>
</comment>